<protein>
    <submittedName>
        <fullName evidence="2">Uncharacterized protein</fullName>
    </submittedName>
</protein>
<dbReference type="Proteomes" id="UP000310108">
    <property type="component" value="Unassembled WGS sequence"/>
</dbReference>
<dbReference type="EMBL" id="PJEX01000491">
    <property type="protein sequence ID" value="TKW49721.1"/>
    <property type="molecule type" value="Genomic_DNA"/>
</dbReference>
<feature type="region of interest" description="Disordered" evidence="1">
    <location>
        <begin position="218"/>
        <end position="264"/>
    </location>
</feature>
<sequence length="639" mass="68846">MPCARSSQQKFPNLAVVCHGLAEHDAVHVRLPDQLTIPSDTRVPHDVRRLPAQEDDNLVSRQHVPRRQPDVPGPGEERPPPVEVLHRGHVPRLPPPERVLHLRTHLRPGAAGLADVPPQPQLRLREALQQLRLPLGLPVVVPVRDADAHDVPQIPSLPDPVAEPRRLRAEAADLVDERERRAAVQLLDPVRVPGAAAPDLRDGVDEHAAQLHRLLVRGPDELSPGQGQRGGGGVKLGQPRVPDVGPLDPRLPVGRPRRQRCRRRSLARDDELAVREQVDVALYQDAPGHGPVHLVAAEAVVREALELVDVVGEVHHGEDAVARVRRLRVVVVDLQHQRRHQHREEALAVARHGPLDALEHLGRRLRRRRRRWSRRSDWSAAVSELVPAPPGEDALEEAVGRGLEAAQHLEEGHRQRQAPLGLDRRVVVVRPVEEDEEPPQLGVLDRRAAAEHVDLGADGELLDDPEPRPVRPLAESAEGAEGARHPPQEGDVGVGPDDVGVPQLPDQGAHGAEVGEEQVAVVGREARPDRDAGRGGVNAAHHPDLAALLGVVVLVDTQLVDPDVDALGPAEVPEGELAVEAAPLDGAVDDDGASGGGLTPAVRQGGEWGRIAETVIPELGGDEVVVGGGGGFKLGRSDV</sequence>
<feature type="region of interest" description="Disordered" evidence="1">
    <location>
        <begin position="51"/>
        <end position="82"/>
    </location>
</feature>
<evidence type="ECO:0000256" key="1">
    <source>
        <dbReference type="SAM" id="MobiDB-lite"/>
    </source>
</evidence>
<feature type="compositionally biased region" description="Basic residues" evidence="1">
    <location>
        <begin position="255"/>
        <end position="264"/>
    </location>
</feature>
<keyword evidence="3" id="KW-1185">Reference proteome</keyword>
<proteinExistence type="predicted"/>
<comment type="caution">
    <text evidence="2">The sequence shown here is derived from an EMBL/GenBank/DDBJ whole genome shotgun (WGS) entry which is preliminary data.</text>
</comment>
<dbReference type="AlphaFoldDB" id="A0A4U6X2X0"/>
<evidence type="ECO:0000313" key="2">
    <source>
        <dbReference type="EMBL" id="TKW49721.1"/>
    </source>
</evidence>
<accession>A0A4U6X2X0</accession>
<gene>
    <name evidence="2" type="ORF">CTA1_151</name>
</gene>
<name>A0A4U6X2X0_9PEZI</name>
<feature type="compositionally biased region" description="Low complexity" evidence="1">
    <location>
        <begin position="489"/>
        <end position="515"/>
    </location>
</feature>
<feature type="region of interest" description="Disordered" evidence="1">
    <location>
        <begin position="456"/>
        <end position="515"/>
    </location>
</feature>
<evidence type="ECO:0000313" key="3">
    <source>
        <dbReference type="Proteomes" id="UP000310108"/>
    </source>
</evidence>
<organism evidence="2 3">
    <name type="scientific">Colletotrichum tanaceti</name>
    <dbReference type="NCBI Taxonomy" id="1306861"/>
    <lineage>
        <taxon>Eukaryota</taxon>
        <taxon>Fungi</taxon>
        <taxon>Dikarya</taxon>
        <taxon>Ascomycota</taxon>
        <taxon>Pezizomycotina</taxon>
        <taxon>Sordariomycetes</taxon>
        <taxon>Hypocreomycetidae</taxon>
        <taxon>Glomerellales</taxon>
        <taxon>Glomerellaceae</taxon>
        <taxon>Colletotrichum</taxon>
        <taxon>Colletotrichum destructivum species complex</taxon>
    </lineage>
</organism>
<reference evidence="2 3" key="1">
    <citation type="journal article" date="2019" name="PLoS ONE">
        <title>Comparative genome analysis indicates high evolutionary potential of pathogenicity genes in Colletotrichum tanaceti.</title>
        <authorList>
            <person name="Lelwala R.V."/>
            <person name="Korhonen P.K."/>
            <person name="Young N.D."/>
            <person name="Scott J.B."/>
            <person name="Ades P.A."/>
            <person name="Gasser R.B."/>
            <person name="Taylor P.W.J."/>
        </authorList>
    </citation>
    <scope>NUCLEOTIDE SEQUENCE [LARGE SCALE GENOMIC DNA]</scope>
    <source>
        <strain evidence="2">BRIP57314</strain>
    </source>
</reference>